<dbReference type="STRING" id="1280946.HY29_01965"/>
<keyword evidence="5" id="KW-1185">Reference proteome</keyword>
<dbReference type="PATRIC" id="fig|1280946.3.peg.1464"/>
<dbReference type="SUPFAM" id="SSF55729">
    <property type="entry name" value="Acyl-CoA N-acyltransferases (Nat)"/>
    <property type="match status" value="1"/>
</dbReference>
<dbReference type="PANTHER" id="PTHR43800">
    <property type="entry name" value="PEPTIDYL-LYSINE N-ACETYLTRANSFERASE YJAB"/>
    <property type="match status" value="1"/>
</dbReference>
<evidence type="ECO:0000256" key="2">
    <source>
        <dbReference type="ARBA" id="ARBA00023315"/>
    </source>
</evidence>
<dbReference type="PROSITE" id="PS51186">
    <property type="entry name" value="GNAT"/>
    <property type="match status" value="1"/>
</dbReference>
<dbReference type="InterPro" id="IPR000182">
    <property type="entry name" value="GNAT_dom"/>
</dbReference>
<dbReference type="CDD" id="cd04301">
    <property type="entry name" value="NAT_SF"/>
    <property type="match status" value="1"/>
</dbReference>
<keyword evidence="2" id="KW-0012">Acyltransferase</keyword>
<proteinExistence type="predicted"/>
<dbReference type="GO" id="GO:0016747">
    <property type="term" value="F:acyltransferase activity, transferring groups other than amino-acyl groups"/>
    <property type="evidence" value="ECO:0007669"/>
    <property type="project" value="InterPro"/>
</dbReference>
<organism evidence="4 5">
    <name type="scientific">Hyphomonas beringensis</name>
    <dbReference type="NCBI Taxonomy" id="1280946"/>
    <lineage>
        <taxon>Bacteria</taxon>
        <taxon>Pseudomonadati</taxon>
        <taxon>Pseudomonadota</taxon>
        <taxon>Alphaproteobacteria</taxon>
        <taxon>Hyphomonadales</taxon>
        <taxon>Hyphomonadaceae</taxon>
        <taxon>Hyphomonas</taxon>
    </lineage>
</organism>
<reference evidence="4 5" key="1">
    <citation type="journal article" date="2014" name="Antonie Van Leeuwenhoek">
        <title>Hyphomonas beringensis sp. nov. and Hyphomonas chukchiensis sp. nov., isolated from surface seawater of the Bering Sea and Chukchi Sea.</title>
        <authorList>
            <person name="Li C."/>
            <person name="Lai Q."/>
            <person name="Li G."/>
            <person name="Dong C."/>
            <person name="Wang J."/>
            <person name="Liao Y."/>
            <person name="Shao Z."/>
        </authorList>
    </citation>
    <scope>NUCLEOTIDE SEQUENCE [LARGE SCALE GENOMIC DNA]</scope>
    <source>
        <strain evidence="4 5">25B14_1</strain>
    </source>
</reference>
<feature type="domain" description="N-acetyltransferase" evidence="3">
    <location>
        <begin position="1"/>
        <end position="132"/>
    </location>
</feature>
<sequence>MSDIWLRASRLAHDFLPDEHLLAQQALVASMYLPDGETHVAVQDGKPVGFIGLRDTYVGGFFVDPEWQGQGIGRRLLAHAFETRAFLTLGVYALNGQARRFYKAIGFEEVGCSEADEQGMPFEVITLRCELEKARF</sequence>
<dbReference type="EMBL" id="AWFF01000032">
    <property type="protein sequence ID" value="KCZ54997.1"/>
    <property type="molecule type" value="Genomic_DNA"/>
</dbReference>
<dbReference type="Pfam" id="PF13508">
    <property type="entry name" value="Acetyltransf_7"/>
    <property type="match status" value="1"/>
</dbReference>
<evidence type="ECO:0000313" key="4">
    <source>
        <dbReference type="EMBL" id="KCZ54997.1"/>
    </source>
</evidence>
<dbReference type="InterPro" id="IPR016181">
    <property type="entry name" value="Acyl_CoA_acyltransferase"/>
</dbReference>
<gene>
    <name evidence="4" type="ORF">HY29_01965</name>
</gene>
<evidence type="ECO:0000313" key="5">
    <source>
        <dbReference type="Proteomes" id="UP000027037"/>
    </source>
</evidence>
<keyword evidence="1" id="KW-0808">Transferase</keyword>
<dbReference type="PANTHER" id="PTHR43800:SF1">
    <property type="entry name" value="PEPTIDYL-LYSINE N-ACETYLTRANSFERASE YJAB"/>
    <property type="match status" value="1"/>
</dbReference>
<protein>
    <recommendedName>
        <fullName evidence="3">N-acetyltransferase domain-containing protein</fullName>
    </recommendedName>
</protein>
<name>A0A062U9M7_9PROT</name>
<comment type="caution">
    <text evidence="4">The sequence shown here is derived from an EMBL/GenBank/DDBJ whole genome shotgun (WGS) entry which is preliminary data.</text>
</comment>
<dbReference type="eggNOG" id="COG0456">
    <property type="taxonomic scope" value="Bacteria"/>
</dbReference>
<accession>A0A062U9M7</accession>
<dbReference type="AlphaFoldDB" id="A0A062U9M7"/>
<dbReference type="Gene3D" id="3.40.630.30">
    <property type="match status" value="1"/>
</dbReference>
<evidence type="ECO:0000259" key="3">
    <source>
        <dbReference type="PROSITE" id="PS51186"/>
    </source>
</evidence>
<dbReference type="Proteomes" id="UP000027037">
    <property type="component" value="Unassembled WGS sequence"/>
</dbReference>
<evidence type="ECO:0000256" key="1">
    <source>
        <dbReference type="ARBA" id="ARBA00022679"/>
    </source>
</evidence>